<feature type="compositionally biased region" description="Polar residues" evidence="4">
    <location>
        <begin position="359"/>
        <end position="379"/>
    </location>
</feature>
<dbReference type="AlphaFoldDB" id="A0A158R436"/>
<dbReference type="InterPro" id="IPR001478">
    <property type="entry name" value="PDZ"/>
</dbReference>
<evidence type="ECO:0000256" key="1">
    <source>
        <dbReference type="ARBA" id="ARBA00004236"/>
    </source>
</evidence>
<keyword evidence="3" id="KW-0677">Repeat</keyword>
<dbReference type="InterPro" id="IPR051067">
    <property type="entry name" value="NHER"/>
</dbReference>
<dbReference type="STRING" id="451379.A0A158R436"/>
<dbReference type="CDD" id="cd06768">
    <property type="entry name" value="PDZ_NHERF-like"/>
    <property type="match status" value="2"/>
</dbReference>
<evidence type="ECO:0000259" key="5">
    <source>
        <dbReference type="PROSITE" id="PS50106"/>
    </source>
</evidence>
<dbReference type="PANTHER" id="PTHR14191:SF3">
    <property type="entry name" value="NA(+)_H(+) EXCHANGE REGULATORY COFACTOR-LIKE PROTEIN NRFL-1"/>
    <property type="match status" value="1"/>
</dbReference>
<feature type="domain" description="PDZ" evidence="5">
    <location>
        <begin position="15"/>
        <end position="95"/>
    </location>
</feature>
<keyword evidence="6" id="KW-1185">Reference proteome</keyword>
<dbReference type="PANTHER" id="PTHR14191">
    <property type="entry name" value="PDZ DOMAIN CONTAINING PROTEIN"/>
    <property type="match status" value="1"/>
</dbReference>
<evidence type="ECO:0000256" key="3">
    <source>
        <dbReference type="ARBA" id="ARBA00022737"/>
    </source>
</evidence>
<comment type="subcellular location">
    <subcellularLocation>
        <location evidence="1">Cell membrane</location>
    </subcellularLocation>
</comment>
<organism evidence="6 7">
    <name type="scientific">Syphacia muris</name>
    <dbReference type="NCBI Taxonomy" id="451379"/>
    <lineage>
        <taxon>Eukaryota</taxon>
        <taxon>Metazoa</taxon>
        <taxon>Ecdysozoa</taxon>
        <taxon>Nematoda</taxon>
        <taxon>Chromadorea</taxon>
        <taxon>Rhabditida</taxon>
        <taxon>Spirurina</taxon>
        <taxon>Oxyuridomorpha</taxon>
        <taxon>Oxyuroidea</taxon>
        <taxon>Oxyuridae</taxon>
        <taxon>Syphacia</taxon>
    </lineage>
</organism>
<reference evidence="7" key="1">
    <citation type="submission" date="2016-04" db="UniProtKB">
        <authorList>
            <consortium name="WormBaseParasite"/>
        </authorList>
    </citation>
    <scope>IDENTIFICATION</scope>
</reference>
<accession>A0A158R436</accession>
<evidence type="ECO:0000313" key="7">
    <source>
        <dbReference type="WBParaSite" id="SMUV_0000229801-mRNA-1"/>
    </source>
</evidence>
<dbReference type="WBParaSite" id="SMUV_0000229801-mRNA-1">
    <property type="protein sequence ID" value="SMUV_0000229801-mRNA-1"/>
    <property type="gene ID" value="SMUV_0000229801"/>
</dbReference>
<evidence type="ECO:0000313" key="6">
    <source>
        <dbReference type="Proteomes" id="UP000046393"/>
    </source>
</evidence>
<feature type="compositionally biased region" description="Polar residues" evidence="4">
    <location>
        <begin position="296"/>
        <end position="307"/>
    </location>
</feature>
<protein>
    <submittedName>
        <fullName evidence="7">PDZ domain-containing protein</fullName>
    </submittedName>
</protein>
<feature type="domain" description="PDZ" evidence="5">
    <location>
        <begin position="170"/>
        <end position="253"/>
    </location>
</feature>
<feature type="region of interest" description="Disordered" evidence="4">
    <location>
        <begin position="280"/>
        <end position="307"/>
    </location>
</feature>
<dbReference type="PROSITE" id="PS50106">
    <property type="entry name" value="PDZ"/>
    <property type="match status" value="2"/>
</dbReference>
<dbReference type="GO" id="GO:0016324">
    <property type="term" value="C:apical plasma membrane"/>
    <property type="evidence" value="ECO:0007669"/>
    <property type="project" value="TreeGrafter"/>
</dbReference>
<dbReference type="Gene3D" id="2.30.42.10">
    <property type="match status" value="2"/>
</dbReference>
<proteinExistence type="predicted"/>
<dbReference type="Pfam" id="PF17820">
    <property type="entry name" value="PDZ_6"/>
    <property type="match status" value="2"/>
</dbReference>
<dbReference type="SUPFAM" id="SSF50156">
    <property type="entry name" value="PDZ domain-like"/>
    <property type="match status" value="2"/>
</dbReference>
<name>A0A158R436_9BILA</name>
<dbReference type="InterPro" id="IPR036034">
    <property type="entry name" value="PDZ_sf"/>
</dbReference>
<evidence type="ECO:0000256" key="4">
    <source>
        <dbReference type="SAM" id="MobiDB-lite"/>
    </source>
</evidence>
<dbReference type="SMART" id="SM00228">
    <property type="entry name" value="PDZ"/>
    <property type="match status" value="2"/>
</dbReference>
<dbReference type="GO" id="GO:0043495">
    <property type="term" value="F:protein-membrane adaptor activity"/>
    <property type="evidence" value="ECO:0007669"/>
    <property type="project" value="TreeGrafter"/>
</dbReference>
<sequence length="432" mass="47531">MTDRLPNDAPPPRLCILVKNAPTDEYGYNLHAEKGKQQFIGTVDENSPAARAGLCPGDRIYAVNGHDIVGESHRQVVQKIKSDPLKCELLVISEAGAEWYKEHNIPISMSLPNIIRCPKQETDIAADKTENSNGSPTPATWYTPKEAEKVSTTTASQPAGDIVSSMPRPRLCILKKEKPENEFGFNLHAEKDGGHFVGTVDKNSIGEKAGLCIGQRIVGVNFKLIYPSTPHREVVSLIKENPLVTELLVASEEVDRWYTSNHMEYSFQNAEVFSAVNDNDPVDESGSPIKPVEELNNGSPVTKNSTSHVEQAAKVAGEDVIQKNAEGGSTATVELKLPVPATEVSIDVFLILEREKPNSVQATNTSDKNHVASSESQNANDKKGGVLTDDFFCFDIFSLTAEQARHRLHRKKDPRLDTTMTLEEKHRLISNM</sequence>
<dbReference type="InterPro" id="IPR041489">
    <property type="entry name" value="PDZ_6"/>
</dbReference>
<dbReference type="Proteomes" id="UP000046393">
    <property type="component" value="Unplaced"/>
</dbReference>
<keyword evidence="2" id="KW-0472">Membrane</keyword>
<evidence type="ECO:0000256" key="2">
    <source>
        <dbReference type="ARBA" id="ARBA00022475"/>
    </source>
</evidence>
<feature type="region of interest" description="Disordered" evidence="4">
    <location>
        <begin position="359"/>
        <end position="381"/>
    </location>
</feature>
<keyword evidence="2" id="KW-1003">Cell membrane</keyword>
<dbReference type="GO" id="GO:0072659">
    <property type="term" value="P:protein localization to plasma membrane"/>
    <property type="evidence" value="ECO:0007669"/>
    <property type="project" value="TreeGrafter"/>
</dbReference>